<dbReference type="AlphaFoldDB" id="A0A7Y9WQH5"/>
<protein>
    <submittedName>
        <fullName evidence="1">Uncharacterized protein</fullName>
    </submittedName>
</protein>
<dbReference type="Proteomes" id="UP000540929">
    <property type="component" value="Unassembled WGS sequence"/>
</dbReference>
<keyword evidence="2" id="KW-1185">Reference proteome</keyword>
<dbReference type="RefSeq" id="WP_179745311.1">
    <property type="nucleotide sequence ID" value="NZ_JACCAS010000002.1"/>
</dbReference>
<dbReference type="EMBL" id="JACCAS010000002">
    <property type="protein sequence ID" value="NYH25299.1"/>
    <property type="molecule type" value="Genomic_DNA"/>
</dbReference>
<evidence type="ECO:0000313" key="1">
    <source>
        <dbReference type="EMBL" id="NYH25299.1"/>
    </source>
</evidence>
<proteinExistence type="predicted"/>
<sequence length="83" mass="9009">MQSISLQTNEAMLASYPFLALMPLAVARKRAGRAGFVILAMPGASFLETVQLFYSSESVNPVLPVALECVAAVQERLRRPVVD</sequence>
<name>A0A7Y9WQH5_9BURK</name>
<gene>
    <name evidence="1" type="ORF">GGD40_004870</name>
</gene>
<accession>A0A7Y9WQH5</accession>
<reference evidence="1 2" key="1">
    <citation type="submission" date="2020-07" db="EMBL/GenBank/DDBJ databases">
        <title>Exploring microbial biodiversity for novel pathways involved in the catabolism of aromatic compounds derived from lignin.</title>
        <authorList>
            <person name="Elkins J."/>
        </authorList>
    </citation>
    <scope>NUCLEOTIDE SEQUENCE [LARGE SCALE GENOMIC DNA]</scope>
    <source>
        <strain evidence="1 2">H2C3C</strain>
    </source>
</reference>
<evidence type="ECO:0000313" key="2">
    <source>
        <dbReference type="Proteomes" id="UP000540929"/>
    </source>
</evidence>
<organism evidence="1 2">
    <name type="scientific">Paraburkholderia bryophila</name>
    <dbReference type="NCBI Taxonomy" id="420952"/>
    <lineage>
        <taxon>Bacteria</taxon>
        <taxon>Pseudomonadati</taxon>
        <taxon>Pseudomonadota</taxon>
        <taxon>Betaproteobacteria</taxon>
        <taxon>Burkholderiales</taxon>
        <taxon>Burkholderiaceae</taxon>
        <taxon>Paraburkholderia</taxon>
    </lineage>
</organism>
<comment type="caution">
    <text evidence="1">The sequence shown here is derived from an EMBL/GenBank/DDBJ whole genome shotgun (WGS) entry which is preliminary data.</text>
</comment>